<dbReference type="InterPro" id="IPR009057">
    <property type="entry name" value="Homeodomain-like_sf"/>
</dbReference>
<reference evidence="6 7" key="1">
    <citation type="submission" date="2021-01" db="EMBL/GenBank/DDBJ databases">
        <title>Sequencing the genomes of 1000 actinobacteria strains.</title>
        <authorList>
            <person name="Klenk H.-P."/>
        </authorList>
    </citation>
    <scope>NUCLEOTIDE SEQUENCE [LARGE SCALE GENOMIC DNA]</scope>
    <source>
        <strain evidence="6 7">DSM 13057</strain>
    </source>
</reference>
<evidence type="ECO:0000256" key="2">
    <source>
        <dbReference type="ARBA" id="ARBA00023125"/>
    </source>
</evidence>
<evidence type="ECO:0000313" key="7">
    <source>
        <dbReference type="Proteomes" id="UP000776164"/>
    </source>
</evidence>
<dbReference type="PROSITE" id="PS50977">
    <property type="entry name" value="HTH_TETR_2"/>
    <property type="match status" value="1"/>
</dbReference>
<dbReference type="Gene3D" id="1.10.357.10">
    <property type="entry name" value="Tetracycline Repressor, domain 2"/>
    <property type="match status" value="1"/>
</dbReference>
<keyword evidence="3" id="KW-0804">Transcription</keyword>
<dbReference type="InterPro" id="IPR001647">
    <property type="entry name" value="HTH_TetR"/>
</dbReference>
<name>A0ABS2L9T6_9MICO</name>
<protein>
    <submittedName>
        <fullName evidence="6">AcrR family transcriptional regulator</fullName>
    </submittedName>
</protein>
<gene>
    <name evidence="6" type="ORF">JOE66_003144</name>
</gene>
<keyword evidence="7" id="KW-1185">Reference proteome</keyword>
<feature type="domain" description="HTH tetR-type" evidence="5">
    <location>
        <begin position="9"/>
        <end position="69"/>
    </location>
</feature>
<accession>A0ABS2L9T6</accession>
<dbReference type="Pfam" id="PF00440">
    <property type="entry name" value="TetR_N"/>
    <property type="match status" value="1"/>
</dbReference>
<dbReference type="RefSeq" id="WP_205111039.1">
    <property type="nucleotide sequence ID" value="NZ_BAAAHT010000001.1"/>
</dbReference>
<organism evidence="6 7">
    <name type="scientific">Subtercola frigoramans</name>
    <dbReference type="NCBI Taxonomy" id="120298"/>
    <lineage>
        <taxon>Bacteria</taxon>
        <taxon>Bacillati</taxon>
        <taxon>Actinomycetota</taxon>
        <taxon>Actinomycetes</taxon>
        <taxon>Micrococcales</taxon>
        <taxon>Microbacteriaceae</taxon>
        <taxon>Subtercola</taxon>
    </lineage>
</organism>
<dbReference type="PANTHER" id="PTHR30055:SF234">
    <property type="entry name" value="HTH-TYPE TRANSCRIPTIONAL REGULATOR BETI"/>
    <property type="match status" value="1"/>
</dbReference>
<comment type="caution">
    <text evidence="6">The sequence shown here is derived from an EMBL/GenBank/DDBJ whole genome shotgun (WGS) entry which is preliminary data.</text>
</comment>
<sequence length="198" mass="21505">MTNSPTHRGDPAEELRAVALRLFVETSYSGASLQQIADAAGYAKSSVLYHFASKEALLEAVLKPAVEKIGILLESSLGRIADEQQRQAFVEEFIDYLLEYRFEAHIIINQGQSLAGIPVVDDARRYITRLSDAFMSELPTTAQRVRLGVALAGAAYVLATSASERDAVSLEPLDEVREALIAVVSELLVPLASDLSLT</sequence>
<dbReference type="EMBL" id="JAFBBU010000001">
    <property type="protein sequence ID" value="MBM7473510.1"/>
    <property type="molecule type" value="Genomic_DNA"/>
</dbReference>
<evidence type="ECO:0000256" key="4">
    <source>
        <dbReference type="PROSITE-ProRule" id="PRU00335"/>
    </source>
</evidence>
<dbReference type="PANTHER" id="PTHR30055">
    <property type="entry name" value="HTH-TYPE TRANSCRIPTIONAL REGULATOR RUTR"/>
    <property type="match status" value="1"/>
</dbReference>
<evidence type="ECO:0000259" key="5">
    <source>
        <dbReference type="PROSITE" id="PS50977"/>
    </source>
</evidence>
<proteinExistence type="predicted"/>
<dbReference type="PRINTS" id="PR00455">
    <property type="entry name" value="HTHTETR"/>
</dbReference>
<evidence type="ECO:0000313" key="6">
    <source>
        <dbReference type="EMBL" id="MBM7473510.1"/>
    </source>
</evidence>
<keyword evidence="2 4" id="KW-0238">DNA-binding</keyword>
<dbReference type="SUPFAM" id="SSF46689">
    <property type="entry name" value="Homeodomain-like"/>
    <property type="match status" value="1"/>
</dbReference>
<feature type="DNA-binding region" description="H-T-H motif" evidence="4">
    <location>
        <begin position="32"/>
        <end position="51"/>
    </location>
</feature>
<dbReference type="InterPro" id="IPR050109">
    <property type="entry name" value="HTH-type_TetR-like_transc_reg"/>
</dbReference>
<evidence type="ECO:0000256" key="1">
    <source>
        <dbReference type="ARBA" id="ARBA00023015"/>
    </source>
</evidence>
<evidence type="ECO:0000256" key="3">
    <source>
        <dbReference type="ARBA" id="ARBA00023163"/>
    </source>
</evidence>
<keyword evidence="1" id="KW-0805">Transcription regulation</keyword>
<dbReference type="Proteomes" id="UP000776164">
    <property type="component" value="Unassembled WGS sequence"/>
</dbReference>